<accession>A0AAU8A085</accession>
<evidence type="ECO:0000313" key="1">
    <source>
        <dbReference type="EMBL" id="XCC57054.1"/>
    </source>
</evidence>
<name>A0AAU8A085_9BURK</name>
<proteinExistence type="predicted"/>
<dbReference type="EMBL" id="CP099959">
    <property type="protein sequence ID" value="XCC57054.1"/>
    <property type="molecule type" value="Genomic_DNA"/>
</dbReference>
<evidence type="ECO:0008006" key="2">
    <source>
        <dbReference type="Google" id="ProtNLM"/>
    </source>
</evidence>
<reference evidence="1" key="1">
    <citation type="submission" date="2022-06" db="EMBL/GenBank/DDBJ databases">
        <title>New Polynucleobacter species.</title>
        <authorList>
            <person name="Hahn M.W."/>
        </authorList>
    </citation>
    <scope>NUCLEOTIDE SEQUENCE</scope>
    <source>
        <strain evidence="1">UK-FUSCHL-C3</strain>
    </source>
</reference>
<gene>
    <name evidence="1" type="ORF">NKE59_05995</name>
</gene>
<dbReference type="AlphaFoldDB" id="A0AAU8A085"/>
<organism evidence="1">
    <name type="scientific">Polynucleobacter sp. UK-FUSCHL-C3</name>
    <dbReference type="NCBI Taxonomy" id="2955208"/>
    <lineage>
        <taxon>Bacteria</taxon>
        <taxon>Pseudomonadati</taxon>
        <taxon>Pseudomonadota</taxon>
        <taxon>Betaproteobacteria</taxon>
        <taxon>Burkholderiales</taxon>
        <taxon>Burkholderiaceae</taxon>
        <taxon>Polynucleobacter</taxon>
    </lineage>
</organism>
<protein>
    <recommendedName>
        <fullName evidence="2">Porin domain-containing protein</fullName>
    </recommendedName>
</protein>
<dbReference type="RefSeq" id="WP_353438079.1">
    <property type="nucleotide sequence ID" value="NZ_CP099959.1"/>
</dbReference>
<sequence>MSTWLKLALDIGSSIDTSPNSGAVNDYGMVAAIFSINKNIDIGLSYLQSGTTPSNAVSGKGITSDRSEIGVTWRF</sequence>